<keyword evidence="3" id="KW-0449">Lipoprotein</keyword>
<evidence type="ECO:0000256" key="2">
    <source>
        <dbReference type="SAM" id="SignalP"/>
    </source>
</evidence>
<dbReference type="InterPro" id="IPR029046">
    <property type="entry name" value="LolA/LolB/LppX"/>
</dbReference>
<dbReference type="PANTHER" id="PTHR35869:SF1">
    <property type="entry name" value="OUTER-MEMBRANE LIPOPROTEIN CARRIER PROTEIN"/>
    <property type="match status" value="1"/>
</dbReference>
<organism evidence="3 4">
    <name type="scientific">Parvularcula mediterranea</name>
    <dbReference type="NCBI Taxonomy" id="2732508"/>
    <lineage>
        <taxon>Bacteria</taxon>
        <taxon>Pseudomonadati</taxon>
        <taxon>Pseudomonadota</taxon>
        <taxon>Alphaproteobacteria</taxon>
        <taxon>Parvularculales</taxon>
        <taxon>Parvularculaceae</taxon>
        <taxon>Parvularcula</taxon>
    </lineage>
</organism>
<feature type="chain" id="PRO_5030771224" evidence="2">
    <location>
        <begin position="19"/>
        <end position="216"/>
    </location>
</feature>
<feature type="signal peptide" evidence="2">
    <location>
        <begin position="1"/>
        <end position="18"/>
    </location>
</feature>
<protein>
    <submittedName>
        <fullName evidence="3">Outer membrane lipoprotein carrier protein LolA</fullName>
    </submittedName>
</protein>
<dbReference type="Pfam" id="PF03548">
    <property type="entry name" value="LolA"/>
    <property type="match status" value="1"/>
</dbReference>
<keyword evidence="4" id="KW-1185">Reference proteome</keyword>
<dbReference type="Gene3D" id="2.50.20.10">
    <property type="entry name" value="Lipoprotein localisation LolA/LolB/LppX"/>
    <property type="match status" value="1"/>
</dbReference>
<evidence type="ECO:0000313" key="3">
    <source>
        <dbReference type="EMBL" id="NNU15896.1"/>
    </source>
</evidence>
<evidence type="ECO:0000313" key="4">
    <source>
        <dbReference type="Proteomes" id="UP000536835"/>
    </source>
</evidence>
<dbReference type="RefSeq" id="WP_173197710.1">
    <property type="nucleotide sequence ID" value="NZ_JABFCX010000002.1"/>
</dbReference>
<sequence>MSVSHLVLAAITAATVSAAPLSSQDDGPASDAEVSEGRSHSLLEAAAEGLESISSMEAQFTQYAPSGEISKGRFYLSRPGKLRFEYEEPNPMLIVAVGGMVYVHDAELKTTDSYPVGQTPLRFLLSKELDLEAAQVLSVREDRHGIKIVLAARDEELRGRLALLFEPENMQLAGWSFIDPGGQMTAVNLEGVEEKRRLPNRLFRVPESEGLFLSDN</sequence>
<proteinExistence type="predicted"/>
<reference evidence="3 4" key="1">
    <citation type="submission" date="2020-05" db="EMBL/GenBank/DDBJ databases">
        <title>Parvularcula mediterraneae sp. nov., isolated from polypropylene straw from shallow seawater of the seashore of Laganas in Zakynthos island, Greece.</title>
        <authorList>
            <person name="Szabo I."/>
            <person name="Al-Omari J."/>
            <person name="Rado J."/>
            <person name="Szerdahelyi G.S."/>
        </authorList>
    </citation>
    <scope>NUCLEOTIDE SEQUENCE [LARGE SCALE GENOMIC DNA]</scope>
    <source>
        <strain evidence="3 4">ZS-1/3</strain>
    </source>
</reference>
<dbReference type="CDD" id="cd16325">
    <property type="entry name" value="LolA"/>
    <property type="match status" value="1"/>
</dbReference>
<evidence type="ECO:0000256" key="1">
    <source>
        <dbReference type="ARBA" id="ARBA00022729"/>
    </source>
</evidence>
<keyword evidence="1 2" id="KW-0732">Signal</keyword>
<accession>A0A7Y3RLS5</accession>
<dbReference type="AlphaFoldDB" id="A0A7Y3RLS5"/>
<dbReference type="Proteomes" id="UP000536835">
    <property type="component" value="Unassembled WGS sequence"/>
</dbReference>
<dbReference type="PANTHER" id="PTHR35869">
    <property type="entry name" value="OUTER-MEMBRANE LIPOPROTEIN CARRIER PROTEIN"/>
    <property type="match status" value="1"/>
</dbReference>
<gene>
    <name evidence="3" type="ORF">HK107_06115</name>
</gene>
<dbReference type="EMBL" id="JABFCX010000002">
    <property type="protein sequence ID" value="NNU15896.1"/>
    <property type="molecule type" value="Genomic_DNA"/>
</dbReference>
<dbReference type="InterPro" id="IPR004564">
    <property type="entry name" value="OM_lipoprot_carrier_LolA-like"/>
</dbReference>
<name>A0A7Y3RLS5_9PROT</name>
<dbReference type="SUPFAM" id="SSF89392">
    <property type="entry name" value="Prokaryotic lipoproteins and lipoprotein localization factors"/>
    <property type="match status" value="1"/>
</dbReference>
<comment type="caution">
    <text evidence="3">The sequence shown here is derived from an EMBL/GenBank/DDBJ whole genome shotgun (WGS) entry which is preliminary data.</text>
</comment>